<feature type="compositionally biased region" description="Low complexity" evidence="1">
    <location>
        <begin position="42"/>
        <end position="71"/>
    </location>
</feature>
<name>A0A8J3L6D7_9ACTN</name>
<evidence type="ECO:0000313" key="4">
    <source>
        <dbReference type="Proteomes" id="UP000660339"/>
    </source>
</evidence>
<evidence type="ECO:0000256" key="2">
    <source>
        <dbReference type="SAM" id="SignalP"/>
    </source>
</evidence>
<keyword evidence="2" id="KW-0732">Signal</keyword>
<dbReference type="EMBL" id="BONJ01000002">
    <property type="protein sequence ID" value="GIG12568.1"/>
    <property type="molecule type" value="Genomic_DNA"/>
</dbReference>
<evidence type="ECO:0008006" key="5">
    <source>
        <dbReference type="Google" id="ProtNLM"/>
    </source>
</evidence>
<feature type="region of interest" description="Disordered" evidence="1">
    <location>
        <begin position="34"/>
        <end position="71"/>
    </location>
</feature>
<sequence length="232" mass="22419">MKRNGPLLTLLAGLALAAVLITVNLTVTARGGDEPDPAGFGAPPATTAPATTAPAASAPPSAAPSAEPSPEVAPAAKVNAVWAGTVDGGGASIAISVTDGVAVAYLCDGRKAEVWLQGTAADGKLSLTGKKGAILTGAFGGGKATGTVAANGRRWTFTVKAVAKPSGLYRATATVRGAKVVGGWIVLPDGSQVGVVSVDDVPRPAPAIDPATGAVTVDGAKLTAAPVTGALA</sequence>
<feature type="signal peptide" evidence="2">
    <location>
        <begin position="1"/>
        <end position="17"/>
    </location>
</feature>
<proteinExistence type="predicted"/>
<protein>
    <recommendedName>
        <fullName evidence="5">Serine/threonine protein kinase</fullName>
    </recommendedName>
</protein>
<reference evidence="3" key="1">
    <citation type="submission" date="2021-01" db="EMBL/GenBank/DDBJ databases">
        <title>Whole genome shotgun sequence of Catellatospora methionotrophica NBRC 14553.</title>
        <authorList>
            <person name="Komaki H."/>
            <person name="Tamura T."/>
        </authorList>
    </citation>
    <scope>NUCLEOTIDE SEQUENCE</scope>
    <source>
        <strain evidence="3">NBRC 14553</strain>
    </source>
</reference>
<dbReference type="AlphaFoldDB" id="A0A8J3L6D7"/>
<keyword evidence="4" id="KW-1185">Reference proteome</keyword>
<dbReference type="Proteomes" id="UP000660339">
    <property type="component" value="Unassembled WGS sequence"/>
</dbReference>
<dbReference type="RefSeq" id="WP_166384760.1">
    <property type="nucleotide sequence ID" value="NZ_BAAATT010000029.1"/>
</dbReference>
<comment type="caution">
    <text evidence="3">The sequence shown here is derived from an EMBL/GenBank/DDBJ whole genome shotgun (WGS) entry which is preliminary data.</text>
</comment>
<evidence type="ECO:0000256" key="1">
    <source>
        <dbReference type="SAM" id="MobiDB-lite"/>
    </source>
</evidence>
<gene>
    <name evidence="3" type="ORF">Cme02nite_09000</name>
</gene>
<evidence type="ECO:0000313" key="3">
    <source>
        <dbReference type="EMBL" id="GIG12568.1"/>
    </source>
</evidence>
<organism evidence="3 4">
    <name type="scientific">Catellatospora methionotrophica</name>
    <dbReference type="NCBI Taxonomy" id="121620"/>
    <lineage>
        <taxon>Bacteria</taxon>
        <taxon>Bacillati</taxon>
        <taxon>Actinomycetota</taxon>
        <taxon>Actinomycetes</taxon>
        <taxon>Micromonosporales</taxon>
        <taxon>Micromonosporaceae</taxon>
        <taxon>Catellatospora</taxon>
    </lineage>
</organism>
<feature type="chain" id="PRO_5039446225" description="Serine/threonine protein kinase" evidence="2">
    <location>
        <begin position="18"/>
        <end position="232"/>
    </location>
</feature>
<accession>A0A8J3L6D7</accession>